<sequence>MDKIPYPIDAFPTIMRNAAYEEQNITKAPMAMIGSAMLSAVSLACQSKVDVERPGGLKGPTSLFFVTIAESGERKSAIDKNVFSAIHECEKMFAQQHAEEMNWYSGAVEIYEAEKKAQFAKLKMQIKKGLDTSQTKDDIDELNSKKPVLPRSRRLIMSDTTPAALKDHLSGEGRSVGILSDEGGVVFGGSALNNPSLINTIWSGGDVHIDRKNRPPLTITDARLTLSIMVQQNLLDTFLRSNNKIAKDSGFNARCLFSHPVSTQGYRQINNPVTSREHMPIFSERIKELILSNQHNDRIMLQFSPTAASAWIDWYNFVETQMASTGELFEIRDCASKIAENTARIAALLHFFRGDEGDITPIATNAAEKISSWYLEEYQHFFSSGNNSNDENELFDWIIYYCRSHGLARLKKNIILQYGPVRLRNKNALEPLLNNLAYTQKIIFEARGRTTYLIPVNSGSWHL</sequence>
<dbReference type="Proteomes" id="UP001060507">
    <property type="component" value="Unassembled WGS sequence"/>
</dbReference>
<dbReference type="AlphaFoldDB" id="A0A9P3P763"/>
<dbReference type="RefSeq" id="WP_086892939.1">
    <property type="nucleotide sequence ID" value="NZ_BQTA01000006.1"/>
</dbReference>
<protein>
    <recommendedName>
        <fullName evidence="3">DUF3987 domain-containing protein</fullName>
    </recommendedName>
</protein>
<proteinExistence type="predicted"/>
<name>A0A9P3P763_KLEVA</name>
<comment type="caution">
    <text evidence="1">The sequence shown here is derived from an EMBL/GenBank/DDBJ whole genome shotgun (WGS) entry which is preliminary data.</text>
</comment>
<organism evidence="1 2">
    <name type="scientific">Klebsiella variicola</name>
    <dbReference type="NCBI Taxonomy" id="244366"/>
    <lineage>
        <taxon>Bacteria</taxon>
        <taxon>Pseudomonadati</taxon>
        <taxon>Pseudomonadota</taxon>
        <taxon>Gammaproteobacteria</taxon>
        <taxon>Enterobacterales</taxon>
        <taxon>Enterobacteriaceae</taxon>
        <taxon>Klebsiella/Raoultella group</taxon>
        <taxon>Klebsiella</taxon>
        <taxon>Klebsiella pneumoniae complex</taxon>
    </lineage>
</organism>
<reference evidence="1" key="1">
    <citation type="journal article" date="2022" name="J. Appl. Microbiol.">
        <title>PCR-based ORF typing of Klebsiella pneumoniae for rapid identification of global clones and transmission events.</title>
        <authorList>
            <person name="Nonogaki R."/>
            <person name="Iijima A."/>
            <person name="Kawamura K."/>
            <person name="Kayama S."/>
            <person name="Sugai M."/>
            <person name="Yagi T."/>
            <person name="Arakawa Y."/>
            <person name="Doi Y."/>
            <person name="Suzuki M."/>
        </authorList>
    </citation>
    <scope>NUCLEOTIDE SEQUENCE</scope>
    <source>
        <strain evidence="1">NUKP-37</strain>
    </source>
</reference>
<dbReference type="InterPro" id="IPR025048">
    <property type="entry name" value="DUF3987"/>
</dbReference>
<evidence type="ECO:0000313" key="2">
    <source>
        <dbReference type="Proteomes" id="UP001060507"/>
    </source>
</evidence>
<gene>
    <name evidence="1" type="primary">yfjI</name>
    <name evidence="1" type="ORF">NUKP37_24850</name>
</gene>
<accession>A0A9P3P763</accession>
<dbReference type="EMBL" id="BQTA01000006">
    <property type="protein sequence ID" value="GKJ93478.1"/>
    <property type="molecule type" value="Genomic_DNA"/>
</dbReference>
<dbReference type="Pfam" id="PF13148">
    <property type="entry name" value="DUF3987"/>
    <property type="match status" value="1"/>
</dbReference>
<evidence type="ECO:0008006" key="3">
    <source>
        <dbReference type="Google" id="ProtNLM"/>
    </source>
</evidence>
<evidence type="ECO:0000313" key="1">
    <source>
        <dbReference type="EMBL" id="GKJ93478.1"/>
    </source>
</evidence>